<evidence type="ECO:0000259" key="1">
    <source>
        <dbReference type="PROSITE" id="PS50987"/>
    </source>
</evidence>
<dbReference type="SMART" id="SM00418">
    <property type="entry name" value="HTH_ARSR"/>
    <property type="match status" value="1"/>
</dbReference>
<dbReference type="EMBL" id="BMJH01000001">
    <property type="protein sequence ID" value="GGC56215.1"/>
    <property type="molecule type" value="Genomic_DNA"/>
</dbReference>
<accession>A0A916U1D7</accession>
<dbReference type="PANTHER" id="PTHR38600:SF2">
    <property type="entry name" value="SLL0088 PROTEIN"/>
    <property type="match status" value="1"/>
</dbReference>
<dbReference type="GO" id="GO:0003700">
    <property type="term" value="F:DNA-binding transcription factor activity"/>
    <property type="evidence" value="ECO:0007669"/>
    <property type="project" value="InterPro"/>
</dbReference>
<dbReference type="RefSeq" id="WP_188670484.1">
    <property type="nucleotide sequence ID" value="NZ_BMJH01000001.1"/>
</dbReference>
<reference evidence="2" key="2">
    <citation type="submission" date="2020-09" db="EMBL/GenBank/DDBJ databases">
        <authorList>
            <person name="Sun Q."/>
            <person name="Zhou Y."/>
        </authorList>
    </citation>
    <scope>NUCLEOTIDE SEQUENCE</scope>
    <source>
        <strain evidence="2">CGMCC 1.15478</strain>
    </source>
</reference>
<gene>
    <name evidence="2" type="ORF">GCM10011410_05820</name>
</gene>
<dbReference type="Gene3D" id="1.10.10.10">
    <property type="entry name" value="Winged helix-like DNA-binding domain superfamily/Winged helix DNA-binding domain"/>
    <property type="match status" value="1"/>
</dbReference>
<sequence length="108" mass="11711">MTTPSAVSTVCSALGDETRWNLLVRLGQAPASASALAGEFPISRQAIVKHLDILREAGLAETEKHGRELRYRALGATLTQLADDLQQIASAWDRRLNTIKQLAEAADE</sequence>
<reference evidence="2" key="1">
    <citation type="journal article" date="2014" name="Int. J. Syst. Evol. Microbiol.">
        <title>Complete genome sequence of Corynebacterium casei LMG S-19264T (=DSM 44701T), isolated from a smear-ripened cheese.</title>
        <authorList>
            <consortium name="US DOE Joint Genome Institute (JGI-PGF)"/>
            <person name="Walter F."/>
            <person name="Albersmeier A."/>
            <person name="Kalinowski J."/>
            <person name="Ruckert C."/>
        </authorList>
    </citation>
    <scope>NUCLEOTIDE SEQUENCE</scope>
    <source>
        <strain evidence="2">CGMCC 1.15478</strain>
    </source>
</reference>
<dbReference type="SUPFAM" id="SSF46785">
    <property type="entry name" value="Winged helix' DNA-binding domain"/>
    <property type="match status" value="1"/>
</dbReference>
<dbReference type="InterPro" id="IPR036390">
    <property type="entry name" value="WH_DNA-bd_sf"/>
</dbReference>
<name>A0A916U1D7_9ACTN</name>
<proteinExistence type="predicted"/>
<evidence type="ECO:0000313" key="3">
    <source>
        <dbReference type="Proteomes" id="UP000641514"/>
    </source>
</evidence>
<dbReference type="InterPro" id="IPR001845">
    <property type="entry name" value="HTH_ArsR_DNA-bd_dom"/>
</dbReference>
<dbReference type="NCBIfam" id="NF033788">
    <property type="entry name" value="HTH_metalloreg"/>
    <property type="match status" value="1"/>
</dbReference>
<dbReference type="AlphaFoldDB" id="A0A916U1D7"/>
<protein>
    <submittedName>
        <fullName evidence="2">Transcriptional regulator</fullName>
    </submittedName>
</protein>
<dbReference type="Pfam" id="PF12840">
    <property type="entry name" value="HTH_20"/>
    <property type="match status" value="1"/>
</dbReference>
<dbReference type="PANTHER" id="PTHR38600">
    <property type="entry name" value="TRANSCRIPTIONAL REGULATORY PROTEIN"/>
    <property type="match status" value="1"/>
</dbReference>
<dbReference type="Proteomes" id="UP000641514">
    <property type="component" value="Unassembled WGS sequence"/>
</dbReference>
<dbReference type="InterPro" id="IPR036388">
    <property type="entry name" value="WH-like_DNA-bd_sf"/>
</dbReference>
<comment type="caution">
    <text evidence="2">The sequence shown here is derived from an EMBL/GenBank/DDBJ whole genome shotgun (WGS) entry which is preliminary data.</text>
</comment>
<feature type="domain" description="HTH arsR-type" evidence="1">
    <location>
        <begin position="1"/>
        <end position="93"/>
    </location>
</feature>
<dbReference type="PRINTS" id="PR00778">
    <property type="entry name" value="HTHARSR"/>
</dbReference>
<keyword evidence="3" id="KW-1185">Reference proteome</keyword>
<dbReference type="CDD" id="cd00090">
    <property type="entry name" value="HTH_ARSR"/>
    <property type="match status" value="1"/>
</dbReference>
<organism evidence="2 3">
    <name type="scientific">Hoyosella rhizosphaerae</name>
    <dbReference type="NCBI Taxonomy" id="1755582"/>
    <lineage>
        <taxon>Bacteria</taxon>
        <taxon>Bacillati</taxon>
        <taxon>Actinomycetota</taxon>
        <taxon>Actinomycetes</taxon>
        <taxon>Mycobacteriales</taxon>
        <taxon>Hoyosellaceae</taxon>
        <taxon>Hoyosella</taxon>
    </lineage>
</organism>
<evidence type="ECO:0000313" key="2">
    <source>
        <dbReference type="EMBL" id="GGC56215.1"/>
    </source>
</evidence>
<dbReference type="InterPro" id="IPR011991">
    <property type="entry name" value="ArsR-like_HTH"/>
</dbReference>
<dbReference type="PROSITE" id="PS50987">
    <property type="entry name" value="HTH_ARSR_2"/>
    <property type="match status" value="1"/>
</dbReference>